<sequence length="195" mass="21334">MIKFTAIATRTARLAHRQTIPRISSNKRLASTMGSTYNTAAPNIPGAPIPIFVVGQREEIAQFVIEAVKPEYEVVQMILGKAAKEELPIYLRGEIPATKSSQLGSNNWAVPPRAILIGGAFNDAEVAELRQTVVDAGATRKIPWLHVDHNKPRPVIVGNEAQYGDSIAQRFKDALNRLRDEGRLDADGDDSDVLV</sequence>
<proteinExistence type="predicted"/>
<evidence type="ECO:0000313" key="2">
    <source>
        <dbReference type="Proteomes" id="UP001239445"/>
    </source>
</evidence>
<evidence type="ECO:0000313" key="1">
    <source>
        <dbReference type="EMBL" id="KAK1750129.1"/>
    </source>
</evidence>
<reference evidence="1" key="1">
    <citation type="submission" date="2023-06" db="EMBL/GenBank/DDBJ databases">
        <title>Genome-scale phylogeny and comparative genomics of the fungal order Sordariales.</title>
        <authorList>
            <consortium name="Lawrence Berkeley National Laboratory"/>
            <person name="Hensen N."/>
            <person name="Bonometti L."/>
            <person name="Westerberg I."/>
            <person name="Brannstrom I.O."/>
            <person name="Guillou S."/>
            <person name="Cros-Aarteil S."/>
            <person name="Calhoun S."/>
            <person name="Haridas S."/>
            <person name="Kuo A."/>
            <person name="Mondo S."/>
            <person name="Pangilinan J."/>
            <person name="Riley R."/>
            <person name="Labutti K."/>
            <person name="Andreopoulos B."/>
            <person name="Lipzen A."/>
            <person name="Chen C."/>
            <person name="Yanf M."/>
            <person name="Daum C."/>
            <person name="Ng V."/>
            <person name="Clum A."/>
            <person name="Steindorff A."/>
            <person name="Ohm R."/>
            <person name="Martin F."/>
            <person name="Silar P."/>
            <person name="Natvig D."/>
            <person name="Lalanne C."/>
            <person name="Gautier V."/>
            <person name="Ament-Velasquez S.L."/>
            <person name="Kruys A."/>
            <person name="Hutchinson M.I."/>
            <person name="Powell A.J."/>
            <person name="Barry K."/>
            <person name="Miller A.N."/>
            <person name="Grigoriev I.V."/>
            <person name="Debuchy R."/>
            <person name="Gladieux P."/>
            <person name="Thoren M.H."/>
            <person name="Johannesson H."/>
        </authorList>
    </citation>
    <scope>NUCLEOTIDE SEQUENCE</scope>
    <source>
        <strain evidence="1">PSN4</strain>
    </source>
</reference>
<dbReference type="AlphaFoldDB" id="A0AAJ0B1U1"/>
<accession>A0AAJ0B1U1</accession>
<organism evidence="1 2">
    <name type="scientific">Echria macrotheca</name>
    <dbReference type="NCBI Taxonomy" id="438768"/>
    <lineage>
        <taxon>Eukaryota</taxon>
        <taxon>Fungi</taxon>
        <taxon>Dikarya</taxon>
        <taxon>Ascomycota</taxon>
        <taxon>Pezizomycotina</taxon>
        <taxon>Sordariomycetes</taxon>
        <taxon>Sordariomycetidae</taxon>
        <taxon>Sordariales</taxon>
        <taxon>Schizotheciaceae</taxon>
        <taxon>Echria</taxon>
    </lineage>
</organism>
<comment type="caution">
    <text evidence="1">The sequence shown here is derived from an EMBL/GenBank/DDBJ whole genome shotgun (WGS) entry which is preliminary data.</text>
</comment>
<protein>
    <submittedName>
        <fullName evidence="1">Uncharacterized protein</fullName>
    </submittedName>
</protein>
<dbReference type="EMBL" id="MU839849">
    <property type="protein sequence ID" value="KAK1750129.1"/>
    <property type="molecule type" value="Genomic_DNA"/>
</dbReference>
<name>A0AAJ0B1U1_9PEZI</name>
<gene>
    <name evidence="1" type="ORF">QBC47DRAFT_394651</name>
</gene>
<keyword evidence="2" id="KW-1185">Reference proteome</keyword>
<dbReference type="Proteomes" id="UP001239445">
    <property type="component" value="Unassembled WGS sequence"/>
</dbReference>